<organism evidence="2 3">
    <name type="scientific">Anaerococcus tetradius ATCC 35098</name>
    <dbReference type="NCBI Taxonomy" id="525255"/>
    <lineage>
        <taxon>Bacteria</taxon>
        <taxon>Bacillati</taxon>
        <taxon>Bacillota</taxon>
        <taxon>Tissierellia</taxon>
        <taxon>Tissierellales</taxon>
        <taxon>Peptoniphilaceae</taxon>
        <taxon>Anaerococcus</taxon>
    </lineage>
</organism>
<dbReference type="eggNOG" id="ENOG5030EYS">
    <property type="taxonomic scope" value="Bacteria"/>
</dbReference>
<dbReference type="AlphaFoldDB" id="C2CIQ7"/>
<keyword evidence="1" id="KW-0472">Membrane</keyword>
<proteinExistence type="predicted"/>
<accession>C2CIQ7</accession>
<dbReference type="HOGENOM" id="CLU_2857858_0_0_9"/>
<protein>
    <submittedName>
        <fullName evidence="2">Uncharacterized protein</fullName>
    </submittedName>
</protein>
<gene>
    <name evidence="2" type="ORF">HMPREF0077_1310</name>
</gene>
<evidence type="ECO:0000313" key="2">
    <source>
        <dbReference type="EMBL" id="EEI82557.1"/>
    </source>
</evidence>
<dbReference type="Proteomes" id="UP000003744">
    <property type="component" value="Unassembled WGS sequence"/>
</dbReference>
<feature type="transmembrane region" description="Helical" evidence="1">
    <location>
        <begin position="27"/>
        <end position="46"/>
    </location>
</feature>
<dbReference type="EMBL" id="ACGC01000071">
    <property type="protein sequence ID" value="EEI82557.1"/>
    <property type="molecule type" value="Genomic_DNA"/>
</dbReference>
<reference evidence="2 3" key="1">
    <citation type="submission" date="2009-01" db="EMBL/GenBank/DDBJ databases">
        <authorList>
            <person name="Qin X."/>
            <person name="Bachman B."/>
            <person name="Battles P."/>
            <person name="Bell A."/>
            <person name="Bess C."/>
            <person name="Bickham C."/>
            <person name="Chaboub L."/>
            <person name="Chen D."/>
            <person name="Coyle M."/>
            <person name="Deiros D.R."/>
            <person name="Dinh H."/>
            <person name="Forbes L."/>
            <person name="Fowler G."/>
            <person name="Francisco L."/>
            <person name="Fu Q."/>
            <person name="Gubbala S."/>
            <person name="Hale W."/>
            <person name="Han Y."/>
            <person name="Hemphill L."/>
            <person name="Highlander S.K."/>
            <person name="Hirani K."/>
            <person name="Hogues M."/>
            <person name="Jackson L."/>
            <person name="Jakkamsetti A."/>
            <person name="Javaid M."/>
            <person name="Jiang H."/>
            <person name="Korchina V."/>
            <person name="Kovar C."/>
            <person name="Lara F."/>
            <person name="Lee S."/>
            <person name="Mata R."/>
            <person name="Mathew T."/>
            <person name="Moen C."/>
            <person name="Morales K."/>
            <person name="Munidasa M."/>
            <person name="Nazareth L."/>
            <person name="Ngo R."/>
            <person name="Nguyen L."/>
            <person name="Okwuonu G."/>
            <person name="Ongeri F."/>
            <person name="Patil S."/>
            <person name="Petrosino J."/>
            <person name="Pham C."/>
            <person name="Pham P."/>
            <person name="Pu L.-L."/>
            <person name="Puazo M."/>
            <person name="Raj R."/>
            <person name="Reid J."/>
            <person name="Rouhana J."/>
            <person name="Saada N."/>
            <person name="Shang Y."/>
            <person name="Simmons D."/>
            <person name="Thornton R."/>
            <person name="Warren J."/>
            <person name="Weissenberger G."/>
            <person name="Zhang J."/>
            <person name="Zhang L."/>
            <person name="Zhou C."/>
            <person name="Zhu D."/>
            <person name="Muzny D."/>
            <person name="Worley K."/>
            <person name="Gibbs R."/>
        </authorList>
    </citation>
    <scope>NUCLEOTIDE SEQUENCE [LARGE SCALE GENOMIC DNA]</scope>
    <source>
        <strain evidence="2 3">ATCC 35098</strain>
    </source>
</reference>
<evidence type="ECO:0000313" key="3">
    <source>
        <dbReference type="Proteomes" id="UP000003744"/>
    </source>
</evidence>
<comment type="caution">
    <text evidence="2">The sequence shown here is derived from an EMBL/GenBank/DDBJ whole genome shotgun (WGS) entry which is preliminary data.</text>
</comment>
<sequence length="76" mass="8693">METTIEIRKEAIMFDYKNNKKKIEENTLGKILFTAGAGLVGAYLYLKNNNKLDEVKDKIDDIKDEIIDSLKGEDLL</sequence>
<evidence type="ECO:0000256" key="1">
    <source>
        <dbReference type="SAM" id="Phobius"/>
    </source>
</evidence>
<keyword evidence="1" id="KW-1133">Transmembrane helix</keyword>
<name>C2CIQ7_9FIRM</name>
<keyword evidence="1" id="KW-0812">Transmembrane</keyword>